<dbReference type="GO" id="GO:0003824">
    <property type="term" value="F:catalytic activity"/>
    <property type="evidence" value="ECO:0007669"/>
    <property type="project" value="InterPro"/>
</dbReference>
<name>A0A1I5B388_9GAMM</name>
<evidence type="ECO:0000313" key="4">
    <source>
        <dbReference type="Proteomes" id="UP000199011"/>
    </source>
</evidence>
<evidence type="ECO:0000313" key="3">
    <source>
        <dbReference type="EMBL" id="SFN69080.1"/>
    </source>
</evidence>
<dbReference type="SUPFAM" id="SSF75304">
    <property type="entry name" value="Amidase signature (AS) enzymes"/>
    <property type="match status" value="1"/>
</dbReference>
<dbReference type="AlphaFoldDB" id="A0A1I5B388"/>
<accession>A0A1I5B388</accession>
<protein>
    <submittedName>
        <fullName evidence="3">Amidase</fullName>
    </submittedName>
</protein>
<evidence type="ECO:0000256" key="1">
    <source>
        <dbReference type="ARBA" id="ARBA00009199"/>
    </source>
</evidence>
<dbReference type="PANTHER" id="PTHR11895:SF7">
    <property type="entry name" value="GLUTAMYL-TRNA(GLN) AMIDOTRANSFERASE SUBUNIT A, MITOCHONDRIAL"/>
    <property type="match status" value="1"/>
</dbReference>
<dbReference type="OrthoDB" id="9811471at2"/>
<dbReference type="Pfam" id="PF01425">
    <property type="entry name" value="Amidase"/>
    <property type="match status" value="1"/>
</dbReference>
<dbReference type="Gene3D" id="3.90.1300.10">
    <property type="entry name" value="Amidase signature (AS) domain"/>
    <property type="match status" value="1"/>
</dbReference>
<dbReference type="InterPro" id="IPR020556">
    <property type="entry name" value="Amidase_CS"/>
</dbReference>
<dbReference type="RefSeq" id="WP_092519243.1">
    <property type="nucleotide sequence ID" value="NZ_CAWRAH010000043.1"/>
</dbReference>
<dbReference type="PROSITE" id="PS00571">
    <property type="entry name" value="AMIDASES"/>
    <property type="match status" value="1"/>
</dbReference>
<dbReference type="Proteomes" id="UP000199011">
    <property type="component" value="Unassembled WGS sequence"/>
</dbReference>
<dbReference type="STRING" id="53341.SAMN05421579_11544"/>
<organism evidence="3 4">
    <name type="scientific">Xenorhabdus japonica</name>
    <dbReference type="NCBI Taxonomy" id="53341"/>
    <lineage>
        <taxon>Bacteria</taxon>
        <taxon>Pseudomonadati</taxon>
        <taxon>Pseudomonadota</taxon>
        <taxon>Gammaproteobacteria</taxon>
        <taxon>Enterobacterales</taxon>
        <taxon>Morganellaceae</taxon>
        <taxon>Xenorhabdus</taxon>
    </lineage>
</organism>
<evidence type="ECO:0000259" key="2">
    <source>
        <dbReference type="Pfam" id="PF01425"/>
    </source>
</evidence>
<dbReference type="InterPro" id="IPR036928">
    <property type="entry name" value="AS_sf"/>
</dbReference>
<dbReference type="InterPro" id="IPR000120">
    <property type="entry name" value="Amidase"/>
</dbReference>
<feature type="domain" description="Amidase" evidence="2">
    <location>
        <begin position="32"/>
        <end position="458"/>
    </location>
</feature>
<dbReference type="PANTHER" id="PTHR11895">
    <property type="entry name" value="TRANSAMIDASE"/>
    <property type="match status" value="1"/>
</dbReference>
<dbReference type="EMBL" id="FOVO01000015">
    <property type="protein sequence ID" value="SFN69080.1"/>
    <property type="molecule type" value="Genomic_DNA"/>
</dbReference>
<reference evidence="4" key="1">
    <citation type="submission" date="2016-10" db="EMBL/GenBank/DDBJ databases">
        <authorList>
            <person name="Varghese N."/>
            <person name="Submissions S."/>
        </authorList>
    </citation>
    <scope>NUCLEOTIDE SEQUENCE [LARGE SCALE GENOMIC DNA]</scope>
    <source>
        <strain evidence="4">DSM 16522</strain>
    </source>
</reference>
<gene>
    <name evidence="3" type="ORF">SAMN05421579_11544</name>
</gene>
<sequence>MAVTESLITTYTESDALGLAKLVHQGEVTPLELVEAAITCIERLNPELNAVVHKLYDIGREAAASVDHNAPFAGVPFLLKELISLWKGAPLTNSSRYLKDMIAPVDSETTKRIKRAGLILVGKSNSPENGWSISTEPKLYGITKNPWKEGISAGGSSGGTAAAVAARIVPIGEASDGAGSIRIPASCCGIVGLKPSRGRVTLAPVGDYWYGGACFLCCSRTVRDTAAYLDAVAGALPGDPYTPPTPDLSWLELLAQEPRKLRVGFTVTPSNGTPIDAQVKKAVLATVRTLEGLGHIVEEHDMVFDTTVAWKAYTDMIFVQAASSLNDLSSIVGRPVTPDDVEPITWAIIERGRSISGTTHSKDIEQIRLLGRELTNDLLPYDIFITPTLTQLPRPSGYYDMSETDIERYNDKWTDSVFAFPFNITGQPAISLPLGWSDDGIPIGVQLVGRYGDEATVLQVSAQLEQEMAWKDRRPLVTSIACTSQVG</sequence>
<keyword evidence="4" id="KW-1185">Reference proteome</keyword>
<comment type="similarity">
    <text evidence="1">Belongs to the amidase family.</text>
</comment>
<dbReference type="InterPro" id="IPR023631">
    <property type="entry name" value="Amidase_dom"/>
</dbReference>
<proteinExistence type="inferred from homology"/>